<dbReference type="AlphaFoldDB" id="A0A2H0YY86"/>
<dbReference type="Pfam" id="PF00453">
    <property type="entry name" value="Ribosomal_L20"/>
    <property type="match status" value="1"/>
</dbReference>
<evidence type="ECO:0000313" key="7">
    <source>
        <dbReference type="EMBL" id="PIS42702.1"/>
    </source>
</evidence>
<comment type="caution">
    <text evidence="7">The sequence shown here is derived from an EMBL/GenBank/DDBJ whole genome shotgun (WGS) entry which is preliminary data.</text>
</comment>
<keyword evidence="3 5" id="KW-0687">Ribonucleoprotein</keyword>
<gene>
    <name evidence="5" type="primary">rplT</name>
    <name evidence="7" type="ORF">COT24_02150</name>
</gene>
<evidence type="ECO:0000256" key="6">
    <source>
        <dbReference type="RuleBase" id="RU000560"/>
    </source>
</evidence>
<evidence type="ECO:0000256" key="2">
    <source>
        <dbReference type="ARBA" id="ARBA00022980"/>
    </source>
</evidence>
<dbReference type="Gene3D" id="1.10.1900.20">
    <property type="entry name" value="Ribosomal protein L20"/>
    <property type="match status" value="1"/>
</dbReference>
<evidence type="ECO:0000256" key="1">
    <source>
        <dbReference type="ARBA" id="ARBA00007698"/>
    </source>
</evidence>
<organism evidence="7 8">
    <name type="scientific">Candidatus Kerfeldbacteria bacterium CG08_land_8_20_14_0_20_40_16</name>
    <dbReference type="NCBI Taxonomy" id="2014244"/>
    <lineage>
        <taxon>Bacteria</taxon>
        <taxon>Candidatus Kerfeldiibacteriota</taxon>
    </lineage>
</organism>
<dbReference type="InterPro" id="IPR035566">
    <property type="entry name" value="Ribosomal_protein_bL20_C"/>
</dbReference>
<dbReference type="FunFam" id="1.10.1900.20:FF:000001">
    <property type="entry name" value="50S ribosomal protein L20"/>
    <property type="match status" value="1"/>
</dbReference>
<dbReference type="PANTHER" id="PTHR10986">
    <property type="entry name" value="39S RIBOSOMAL PROTEIN L20"/>
    <property type="match status" value="1"/>
</dbReference>
<dbReference type="SUPFAM" id="SSF74731">
    <property type="entry name" value="Ribosomal protein L20"/>
    <property type="match status" value="1"/>
</dbReference>
<comment type="function">
    <text evidence="5 6">Binds directly to 23S ribosomal RNA and is necessary for the in vitro assembly process of the 50S ribosomal subunit. It is not involved in the protein synthesizing functions of that subunit.</text>
</comment>
<dbReference type="InterPro" id="IPR005813">
    <property type="entry name" value="Ribosomal_bL20"/>
</dbReference>
<dbReference type="HAMAP" id="MF_00382">
    <property type="entry name" value="Ribosomal_bL20"/>
    <property type="match status" value="1"/>
</dbReference>
<dbReference type="GO" id="GO:0005840">
    <property type="term" value="C:ribosome"/>
    <property type="evidence" value="ECO:0007669"/>
    <property type="project" value="UniProtKB-KW"/>
</dbReference>
<evidence type="ECO:0000256" key="4">
    <source>
        <dbReference type="ARBA" id="ARBA00035172"/>
    </source>
</evidence>
<comment type="similarity">
    <text evidence="1 5 6">Belongs to the bacterial ribosomal protein bL20 family.</text>
</comment>
<protein>
    <recommendedName>
        <fullName evidence="4 5">Large ribosomal subunit protein bL20</fullName>
    </recommendedName>
</protein>
<accession>A0A2H0YY86</accession>
<dbReference type="Gene3D" id="6.10.160.10">
    <property type="match status" value="1"/>
</dbReference>
<keyword evidence="2 5" id="KW-0689">Ribosomal protein</keyword>
<dbReference type="NCBIfam" id="TIGR01032">
    <property type="entry name" value="rplT_bact"/>
    <property type="match status" value="1"/>
</dbReference>
<proteinExistence type="inferred from homology"/>
<dbReference type="Proteomes" id="UP000231542">
    <property type="component" value="Unassembled WGS sequence"/>
</dbReference>
<evidence type="ECO:0000256" key="3">
    <source>
        <dbReference type="ARBA" id="ARBA00023274"/>
    </source>
</evidence>
<dbReference type="GO" id="GO:1990904">
    <property type="term" value="C:ribonucleoprotein complex"/>
    <property type="evidence" value="ECO:0007669"/>
    <property type="project" value="UniProtKB-KW"/>
</dbReference>
<dbReference type="PRINTS" id="PR00062">
    <property type="entry name" value="RIBOSOMALL20"/>
</dbReference>
<keyword evidence="5 6" id="KW-0694">RNA-binding</keyword>
<dbReference type="GO" id="GO:0003735">
    <property type="term" value="F:structural constituent of ribosome"/>
    <property type="evidence" value="ECO:0007669"/>
    <property type="project" value="InterPro"/>
</dbReference>
<dbReference type="GO" id="GO:0000027">
    <property type="term" value="P:ribosomal large subunit assembly"/>
    <property type="evidence" value="ECO:0007669"/>
    <property type="project" value="UniProtKB-UniRule"/>
</dbReference>
<dbReference type="EMBL" id="PEXU01000025">
    <property type="protein sequence ID" value="PIS42702.1"/>
    <property type="molecule type" value="Genomic_DNA"/>
</dbReference>
<keyword evidence="5 6" id="KW-0699">rRNA-binding</keyword>
<evidence type="ECO:0000256" key="5">
    <source>
        <dbReference type="HAMAP-Rule" id="MF_00382"/>
    </source>
</evidence>
<name>A0A2H0YY86_9BACT</name>
<sequence length="115" mass="13538">MARVKRGKAHLKKRKQLLKRAKGYKWGRKSKIKLAKTAVLKAGVYAYRDRRVKKRDFRRLWQIRINAACRLEGISYSRFINLLKKSKVEIDRKVLADLAMNNPEIFKAIVAEVKK</sequence>
<dbReference type="GO" id="GO:0019843">
    <property type="term" value="F:rRNA binding"/>
    <property type="evidence" value="ECO:0007669"/>
    <property type="project" value="UniProtKB-UniRule"/>
</dbReference>
<dbReference type="GO" id="GO:0006412">
    <property type="term" value="P:translation"/>
    <property type="evidence" value="ECO:0007669"/>
    <property type="project" value="InterPro"/>
</dbReference>
<reference evidence="7 8" key="1">
    <citation type="submission" date="2017-09" db="EMBL/GenBank/DDBJ databases">
        <title>Depth-based differentiation of microbial function through sediment-hosted aquifers and enrichment of novel symbionts in the deep terrestrial subsurface.</title>
        <authorList>
            <person name="Probst A.J."/>
            <person name="Ladd B."/>
            <person name="Jarett J.K."/>
            <person name="Geller-Mcgrath D.E."/>
            <person name="Sieber C.M."/>
            <person name="Emerson J.B."/>
            <person name="Anantharaman K."/>
            <person name="Thomas B.C."/>
            <person name="Malmstrom R."/>
            <person name="Stieglmeier M."/>
            <person name="Klingl A."/>
            <person name="Woyke T."/>
            <person name="Ryan C.M."/>
            <person name="Banfield J.F."/>
        </authorList>
    </citation>
    <scope>NUCLEOTIDE SEQUENCE [LARGE SCALE GENOMIC DNA]</scope>
    <source>
        <strain evidence="7">CG08_land_8_20_14_0_20_40_16</strain>
    </source>
</reference>
<dbReference type="CDD" id="cd07026">
    <property type="entry name" value="Ribosomal_L20"/>
    <property type="match status" value="1"/>
</dbReference>
<evidence type="ECO:0000313" key="8">
    <source>
        <dbReference type="Proteomes" id="UP000231542"/>
    </source>
</evidence>